<organism evidence="1">
    <name type="scientific">marine sediment metagenome</name>
    <dbReference type="NCBI Taxonomy" id="412755"/>
    <lineage>
        <taxon>unclassified sequences</taxon>
        <taxon>metagenomes</taxon>
        <taxon>ecological metagenomes</taxon>
    </lineage>
</organism>
<protein>
    <submittedName>
        <fullName evidence="1">Uncharacterized protein</fullName>
    </submittedName>
</protein>
<comment type="caution">
    <text evidence="1">The sequence shown here is derived from an EMBL/GenBank/DDBJ whole genome shotgun (WGS) entry which is preliminary data.</text>
</comment>
<name>A0A0F9INE1_9ZZZZ</name>
<reference evidence="1" key="1">
    <citation type="journal article" date="2015" name="Nature">
        <title>Complex archaea that bridge the gap between prokaryotes and eukaryotes.</title>
        <authorList>
            <person name="Spang A."/>
            <person name="Saw J.H."/>
            <person name="Jorgensen S.L."/>
            <person name="Zaremba-Niedzwiedzka K."/>
            <person name="Martijn J."/>
            <person name="Lind A.E."/>
            <person name="van Eijk R."/>
            <person name="Schleper C."/>
            <person name="Guy L."/>
            <person name="Ettema T.J."/>
        </authorList>
    </citation>
    <scope>NUCLEOTIDE SEQUENCE</scope>
</reference>
<dbReference type="EMBL" id="LAZR01020475">
    <property type="protein sequence ID" value="KKL88747.1"/>
    <property type="molecule type" value="Genomic_DNA"/>
</dbReference>
<sequence>MKRYTFIIGDAWGMPVLDFRMGMHYWIYQGEGQWQSACGIASIDKAQVWSGTFHISLYYNEGEETCQECLKHYMDTSYGQKHGVKAPYTNTPVKED</sequence>
<dbReference type="AlphaFoldDB" id="A0A0F9INE1"/>
<accession>A0A0F9INE1</accession>
<proteinExistence type="predicted"/>
<gene>
    <name evidence="1" type="ORF">LCGC14_1921620</name>
</gene>
<evidence type="ECO:0000313" key="1">
    <source>
        <dbReference type="EMBL" id="KKL88747.1"/>
    </source>
</evidence>